<accession>A0A1W0W8Y4</accession>
<feature type="signal peptide" evidence="1">
    <location>
        <begin position="1"/>
        <end position="21"/>
    </location>
</feature>
<dbReference type="Pfam" id="PF05433">
    <property type="entry name" value="Rick_17kDa_Anti"/>
    <property type="match status" value="1"/>
</dbReference>
<name>A0A1W0W8Y4_HYPEX</name>
<dbReference type="AlphaFoldDB" id="A0A1W0W8Y4"/>
<sequence>MASVKVCFITVMAFCVLSASCAPLEREKREGAGKLTGALAGGVVGAAVGGPLGAVAGAVLGGVAGHEIHKVNHPKVIVPADGVVVAQ</sequence>
<feature type="chain" id="PRO_5010692375" description="Glycine zipper 2TM domain-containing protein" evidence="1">
    <location>
        <begin position="22"/>
        <end position="87"/>
    </location>
</feature>
<dbReference type="GO" id="GO:0019867">
    <property type="term" value="C:outer membrane"/>
    <property type="evidence" value="ECO:0007669"/>
    <property type="project" value="InterPro"/>
</dbReference>
<comment type="caution">
    <text evidence="3">The sequence shown here is derived from an EMBL/GenBank/DDBJ whole genome shotgun (WGS) entry which is preliminary data.</text>
</comment>
<evidence type="ECO:0000313" key="4">
    <source>
        <dbReference type="Proteomes" id="UP000192578"/>
    </source>
</evidence>
<protein>
    <recommendedName>
        <fullName evidence="2">Glycine zipper 2TM domain-containing protein</fullName>
    </recommendedName>
</protein>
<evidence type="ECO:0000256" key="1">
    <source>
        <dbReference type="SAM" id="SignalP"/>
    </source>
</evidence>
<evidence type="ECO:0000259" key="2">
    <source>
        <dbReference type="Pfam" id="PF05433"/>
    </source>
</evidence>
<evidence type="ECO:0000313" key="3">
    <source>
        <dbReference type="EMBL" id="OQV11671.1"/>
    </source>
</evidence>
<keyword evidence="1" id="KW-0732">Signal</keyword>
<reference evidence="4" key="1">
    <citation type="submission" date="2017-01" db="EMBL/GenBank/DDBJ databases">
        <title>Comparative genomics of anhydrobiosis in the tardigrade Hypsibius dujardini.</title>
        <authorList>
            <person name="Yoshida Y."/>
            <person name="Koutsovoulos G."/>
            <person name="Laetsch D."/>
            <person name="Stevens L."/>
            <person name="Kumar S."/>
            <person name="Horikawa D."/>
            <person name="Ishino K."/>
            <person name="Komine S."/>
            <person name="Tomita M."/>
            <person name="Blaxter M."/>
            <person name="Arakawa K."/>
        </authorList>
    </citation>
    <scope>NUCLEOTIDE SEQUENCE [LARGE SCALE GENOMIC DNA]</scope>
    <source>
        <strain evidence="4">Z151</strain>
    </source>
</reference>
<keyword evidence="4" id="KW-1185">Reference proteome</keyword>
<gene>
    <name evidence="3" type="ORF">BV898_14015</name>
</gene>
<proteinExistence type="predicted"/>
<dbReference type="PROSITE" id="PS51257">
    <property type="entry name" value="PROKAR_LIPOPROTEIN"/>
    <property type="match status" value="1"/>
</dbReference>
<dbReference type="EMBL" id="MTYJ01000164">
    <property type="protein sequence ID" value="OQV11671.1"/>
    <property type="molecule type" value="Genomic_DNA"/>
</dbReference>
<organism evidence="3 4">
    <name type="scientific">Hypsibius exemplaris</name>
    <name type="common">Freshwater tardigrade</name>
    <dbReference type="NCBI Taxonomy" id="2072580"/>
    <lineage>
        <taxon>Eukaryota</taxon>
        <taxon>Metazoa</taxon>
        <taxon>Ecdysozoa</taxon>
        <taxon>Tardigrada</taxon>
        <taxon>Eutardigrada</taxon>
        <taxon>Parachela</taxon>
        <taxon>Hypsibioidea</taxon>
        <taxon>Hypsibiidae</taxon>
        <taxon>Hypsibius</taxon>
    </lineage>
</organism>
<feature type="domain" description="Glycine zipper 2TM" evidence="2">
    <location>
        <begin position="33"/>
        <end position="68"/>
    </location>
</feature>
<dbReference type="Proteomes" id="UP000192578">
    <property type="component" value="Unassembled WGS sequence"/>
</dbReference>
<dbReference type="InterPro" id="IPR008816">
    <property type="entry name" value="Gly_zipper_2TM_dom"/>
</dbReference>